<gene>
    <name evidence="3" type="ORF">MVEN_00976400</name>
</gene>
<feature type="transmembrane region" description="Helical" evidence="2">
    <location>
        <begin position="26"/>
        <end position="46"/>
    </location>
</feature>
<keyword evidence="2" id="KW-1133">Transmembrane helix</keyword>
<reference evidence="3" key="1">
    <citation type="submission" date="2020-05" db="EMBL/GenBank/DDBJ databases">
        <title>Mycena genomes resolve the evolution of fungal bioluminescence.</title>
        <authorList>
            <person name="Tsai I.J."/>
        </authorList>
    </citation>
    <scope>NUCLEOTIDE SEQUENCE</scope>
    <source>
        <strain evidence="3">CCC161011</strain>
    </source>
</reference>
<name>A0A8H6YE91_9AGAR</name>
<keyword evidence="2" id="KW-0472">Membrane</keyword>
<dbReference type="Proteomes" id="UP000620124">
    <property type="component" value="Unassembled WGS sequence"/>
</dbReference>
<feature type="region of interest" description="Disordered" evidence="1">
    <location>
        <begin position="158"/>
        <end position="178"/>
    </location>
</feature>
<protein>
    <submittedName>
        <fullName evidence="3">Uncharacterized protein</fullName>
    </submittedName>
</protein>
<evidence type="ECO:0000313" key="3">
    <source>
        <dbReference type="EMBL" id="KAF7356435.1"/>
    </source>
</evidence>
<sequence>MATIPESTLLFTSAIPTSASSNNRGLLASLIVIAIFAGTLHYISLLRLTGVLVTAICQVEKKYLDALETGLLSTSDVDTVEILSTLQCKVSSIREASLRSSLSWRETLREFYKGHSFSVIRCISEVRALDTHIEVMKELQLRKGKLYPCSTKGAQVVSPRCHHSPNSVPSQGATVPRM</sequence>
<dbReference type="AlphaFoldDB" id="A0A8H6YE91"/>
<feature type="compositionally biased region" description="Polar residues" evidence="1">
    <location>
        <begin position="164"/>
        <end position="178"/>
    </location>
</feature>
<proteinExistence type="predicted"/>
<dbReference type="EMBL" id="JACAZI010000007">
    <property type="protein sequence ID" value="KAF7356435.1"/>
    <property type="molecule type" value="Genomic_DNA"/>
</dbReference>
<dbReference type="OrthoDB" id="3028291at2759"/>
<keyword evidence="2" id="KW-0812">Transmembrane</keyword>
<evidence type="ECO:0000313" key="4">
    <source>
        <dbReference type="Proteomes" id="UP000620124"/>
    </source>
</evidence>
<comment type="caution">
    <text evidence="3">The sequence shown here is derived from an EMBL/GenBank/DDBJ whole genome shotgun (WGS) entry which is preliminary data.</text>
</comment>
<organism evidence="3 4">
    <name type="scientific">Mycena venus</name>
    <dbReference type="NCBI Taxonomy" id="2733690"/>
    <lineage>
        <taxon>Eukaryota</taxon>
        <taxon>Fungi</taxon>
        <taxon>Dikarya</taxon>
        <taxon>Basidiomycota</taxon>
        <taxon>Agaricomycotina</taxon>
        <taxon>Agaricomycetes</taxon>
        <taxon>Agaricomycetidae</taxon>
        <taxon>Agaricales</taxon>
        <taxon>Marasmiineae</taxon>
        <taxon>Mycenaceae</taxon>
        <taxon>Mycena</taxon>
    </lineage>
</organism>
<keyword evidence="4" id="KW-1185">Reference proteome</keyword>
<accession>A0A8H6YE91</accession>
<evidence type="ECO:0000256" key="1">
    <source>
        <dbReference type="SAM" id="MobiDB-lite"/>
    </source>
</evidence>
<evidence type="ECO:0000256" key="2">
    <source>
        <dbReference type="SAM" id="Phobius"/>
    </source>
</evidence>